<feature type="domain" description="SLH" evidence="4">
    <location>
        <begin position="1058"/>
        <end position="1116"/>
    </location>
</feature>
<dbReference type="InterPro" id="IPR003961">
    <property type="entry name" value="FN3_dom"/>
</dbReference>
<evidence type="ECO:0000313" key="6">
    <source>
        <dbReference type="Proteomes" id="UP001248709"/>
    </source>
</evidence>
<keyword evidence="2" id="KW-0732">Signal</keyword>
<gene>
    <name evidence="5" type="ORF">J2Z22_004651</name>
</gene>
<proteinExistence type="predicted"/>
<accession>A0ABU3HE10</accession>
<dbReference type="Gene3D" id="2.60.40.10">
    <property type="entry name" value="Immunoglobulins"/>
    <property type="match status" value="3"/>
</dbReference>
<sequence length="1116" mass="116483">MHTVTKMGWRQCVKLLLALALVMTAALGGAASPALAFNYENTGGGGKPMHFIGYRYLNDHQLQVWFDKGPSSTTAPGLFRVYQGTSPSGALLNVGSLTAKMEDNHTVSGLPKGASYILNMDGGSFQPGQTYTVAISETIRANNGITIGAFTHNRDAVFSFSVPSAGGTYDPSIQPVVSYWTDNGAAGVPVEGNLWFSVSVPVTNADEVKSGMVLKENGAQIPFDPTIDGNKVEGARSYSPQVNTDGTYFFIPLTSGGQGNTLYDLALGANYELEIPAMQTVNGQTIPARTIAFSTASQDVPTTIISPTPAASLVDGKLQLSWSAVAKASGYNIYYSTDLYWDYQLVNPAPVADTSYTIAGINAGTYYFRVAGVSEGGEGGISPYVEGMVPEPPPAPANPVWTNGSLTYSGLTSTGATLHWSGATDDDAVTGYILYQNGGRLTEGTVSEATYAVSSLTPETAYTFKVEALDAAGNASTDGPWLRLMTLPAGGGPVGGASSPSDTTPPSFPAGSTVTAVKTAQLEADISWSAATDDRGVTGYRIYLDNNPAPAYTLGNVTGFHATGLPTGPHTVRVQAVDAAGNISSNGPSGELGGANPAPFSVGMTVVSKEPSNTVLQFDFTNGIDATLDSVLQKISLTEKNSSARIGYSSQEYIKQGTDWEPGVAKLRRLILTYNGLKKDTAYVVKMDGSVAANNGNTLGHDYSWDFAIGTPAPAPGGGALLGGAGPGGGAASGEEALKASSLTEVGEIVQETGRSVLKLDGEKVGKLLKNSGQKTLLLDMDAMNGIDEKSAKELRLSNDIAKLFVDYGKNLALREKGATWSLPSAALGGYPQLSLLLEHPASTSLPAAPEHTVSDAVYAYSLSAKAGDSLAGGPGGLITLALPVPTGTEDADLLGVYRLNDAGTGWEYIGGRAAGGKLTATSGRFGIYTVMESTRTFADIAGHWAKHTIEIMAARQIADGVDDKSFRPEGSVTRAEFAALLSRMLRLDASGTNGAFTDVNSGAWYAKEVVKAASAGIIKGEGGKFRPADRITRQEMALMIERAYLYAGGQQPESADTANFIDKDRVEPWAVAAVDHVSRLGIVEGRPGGSFGPKEQATRAEGAAMLLRLMDKLGL</sequence>
<evidence type="ECO:0000259" key="3">
    <source>
        <dbReference type="PROSITE" id="PS50853"/>
    </source>
</evidence>
<dbReference type="Proteomes" id="UP001248709">
    <property type="component" value="Unassembled WGS sequence"/>
</dbReference>
<feature type="region of interest" description="Disordered" evidence="1">
    <location>
        <begin position="492"/>
        <end position="512"/>
    </location>
</feature>
<dbReference type="EMBL" id="JAUSUY010000033">
    <property type="protein sequence ID" value="MDT3429052.1"/>
    <property type="molecule type" value="Genomic_DNA"/>
</dbReference>
<keyword evidence="6" id="KW-1185">Reference proteome</keyword>
<feature type="compositionally biased region" description="Low complexity" evidence="1">
    <location>
        <begin position="496"/>
        <end position="505"/>
    </location>
</feature>
<feature type="signal peptide" evidence="2">
    <location>
        <begin position="1"/>
        <end position="36"/>
    </location>
</feature>
<reference evidence="5 6" key="1">
    <citation type="submission" date="2023-07" db="EMBL/GenBank/DDBJ databases">
        <title>Genomic Encyclopedia of Type Strains, Phase IV (KMG-IV): sequencing the most valuable type-strain genomes for metagenomic binning, comparative biology and taxonomic classification.</title>
        <authorList>
            <person name="Goeker M."/>
        </authorList>
    </citation>
    <scope>NUCLEOTIDE SEQUENCE [LARGE SCALE GENOMIC DNA]</scope>
    <source>
        <strain evidence="5 6">T98</strain>
    </source>
</reference>
<dbReference type="CDD" id="cd00063">
    <property type="entry name" value="FN3"/>
    <property type="match status" value="2"/>
</dbReference>
<evidence type="ECO:0000256" key="2">
    <source>
        <dbReference type="SAM" id="SignalP"/>
    </source>
</evidence>
<protein>
    <submittedName>
        <fullName evidence="5">Chitodextrinase</fullName>
    </submittedName>
</protein>
<feature type="domain" description="SLH" evidence="4">
    <location>
        <begin position="933"/>
        <end position="996"/>
    </location>
</feature>
<dbReference type="SUPFAM" id="SSF49265">
    <property type="entry name" value="Fibronectin type III"/>
    <property type="match status" value="2"/>
</dbReference>
<feature type="chain" id="PRO_5046274784" evidence="2">
    <location>
        <begin position="37"/>
        <end position="1116"/>
    </location>
</feature>
<evidence type="ECO:0000256" key="1">
    <source>
        <dbReference type="SAM" id="MobiDB-lite"/>
    </source>
</evidence>
<dbReference type="Pfam" id="PF00395">
    <property type="entry name" value="SLH"/>
    <property type="match status" value="3"/>
</dbReference>
<feature type="domain" description="Fibronectin type-III" evidence="3">
    <location>
        <begin position="300"/>
        <end position="392"/>
    </location>
</feature>
<dbReference type="PROSITE" id="PS50853">
    <property type="entry name" value="FN3"/>
    <property type="match status" value="2"/>
</dbReference>
<comment type="caution">
    <text evidence="5">The sequence shown here is derived from an EMBL/GenBank/DDBJ whole genome shotgun (WGS) entry which is preliminary data.</text>
</comment>
<dbReference type="PANTHER" id="PTHR43308">
    <property type="entry name" value="OUTER MEMBRANE PROTEIN ALPHA-RELATED"/>
    <property type="match status" value="1"/>
</dbReference>
<organism evidence="5 6">
    <name type="scientific">Paenibacillus forsythiae</name>
    <dbReference type="NCBI Taxonomy" id="365616"/>
    <lineage>
        <taxon>Bacteria</taxon>
        <taxon>Bacillati</taxon>
        <taxon>Bacillota</taxon>
        <taxon>Bacilli</taxon>
        <taxon>Bacillales</taxon>
        <taxon>Paenibacillaceae</taxon>
        <taxon>Paenibacillus</taxon>
    </lineage>
</organism>
<dbReference type="PROSITE" id="PS51272">
    <property type="entry name" value="SLH"/>
    <property type="match status" value="3"/>
</dbReference>
<dbReference type="SMART" id="SM00060">
    <property type="entry name" value="FN3"/>
    <property type="match status" value="3"/>
</dbReference>
<dbReference type="InterPro" id="IPR001119">
    <property type="entry name" value="SLH_dom"/>
</dbReference>
<evidence type="ECO:0000259" key="4">
    <source>
        <dbReference type="PROSITE" id="PS51272"/>
    </source>
</evidence>
<dbReference type="RefSeq" id="WP_312001440.1">
    <property type="nucleotide sequence ID" value="NZ_JAUSUY010000033.1"/>
</dbReference>
<dbReference type="InterPro" id="IPR013783">
    <property type="entry name" value="Ig-like_fold"/>
</dbReference>
<name>A0ABU3HE10_9BACL</name>
<dbReference type="Pfam" id="PF00041">
    <property type="entry name" value="fn3"/>
    <property type="match status" value="1"/>
</dbReference>
<dbReference type="InterPro" id="IPR036116">
    <property type="entry name" value="FN3_sf"/>
</dbReference>
<feature type="domain" description="SLH" evidence="4">
    <location>
        <begin position="997"/>
        <end position="1055"/>
    </location>
</feature>
<feature type="domain" description="Fibronectin type-III" evidence="3">
    <location>
        <begin position="395"/>
        <end position="489"/>
    </location>
</feature>
<evidence type="ECO:0000313" key="5">
    <source>
        <dbReference type="EMBL" id="MDT3429052.1"/>
    </source>
</evidence>
<dbReference type="InterPro" id="IPR051465">
    <property type="entry name" value="Cell_Envelope_Struct_Comp"/>
</dbReference>
<dbReference type="PANTHER" id="PTHR43308:SF5">
    <property type="entry name" value="S-LAYER PROTEIN _ PEPTIDOGLYCAN ENDO-BETA-N-ACETYLGLUCOSAMINIDASE"/>
    <property type="match status" value="1"/>
</dbReference>